<keyword evidence="1" id="KW-1133">Transmembrane helix</keyword>
<protein>
    <submittedName>
        <fullName evidence="2">(California timema) hypothetical protein</fullName>
    </submittedName>
</protein>
<keyword evidence="1" id="KW-0812">Transmembrane</keyword>
<sequence length="154" mass="17467">MIYDTTSTKAPQQSHFWISGVEVGNKEITVTFQLQKIHANCLLRPLRKQTVFNRQPSTLISSTTSSSYSTSTMMTTSTANPTTIRPTSSYKDFDLHNYNIKSSTKKTSEYDKHPNEVVKNEELTYNHAIKISAANYIVLLIFTTVVLFEHLVGR</sequence>
<accession>A0A7R9J5Y8</accession>
<organism evidence="2">
    <name type="scientific">Timema californicum</name>
    <name type="common">California timema</name>
    <name type="synonym">Walking stick</name>
    <dbReference type="NCBI Taxonomy" id="61474"/>
    <lineage>
        <taxon>Eukaryota</taxon>
        <taxon>Metazoa</taxon>
        <taxon>Ecdysozoa</taxon>
        <taxon>Arthropoda</taxon>
        <taxon>Hexapoda</taxon>
        <taxon>Insecta</taxon>
        <taxon>Pterygota</taxon>
        <taxon>Neoptera</taxon>
        <taxon>Polyneoptera</taxon>
        <taxon>Phasmatodea</taxon>
        <taxon>Timematodea</taxon>
        <taxon>Timematoidea</taxon>
        <taxon>Timematidae</taxon>
        <taxon>Timema</taxon>
    </lineage>
</organism>
<dbReference type="EMBL" id="OE181542">
    <property type="protein sequence ID" value="CAD7573336.1"/>
    <property type="molecule type" value="Genomic_DNA"/>
</dbReference>
<dbReference type="AlphaFoldDB" id="A0A7R9J5Y8"/>
<name>A0A7R9J5Y8_TIMCA</name>
<gene>
    <name evidence="2" type="ORF">TCMB3V08_LOCUS5974</name>
</gene>
<proteinExistence type="predicted"/>
<feature type="transmembrane region" description="Helical" evidence="1">
    <location>
        <begin position="133"/>
        <end position="152"/>
    </location>
</feature>
<keyword evidence="1" id="KW-0472">Membrane</keyword>
<reference evidence="2" key="1">
    <citation type="submission" date="2020-11" db="EMBL/GenBank/DDBJ databases">
        <authorList>
            <person name="Tran Van P."/>
        </authorList>
    </citation>
    <scope>NUCLEOTIDE SEQUENCE</scope>
</reference>
<evidence type="ECO:0000256" key="1">
    <source>
        <dbReference type="SAM" id="Phobius"/>
    </source>
</evidence>
<evidence type="ECO:0000313" key="2">
    <source>
        <dbReference type="EMBL" id="CAD7573336.1"/>
    </source>
</evidence>